<gene>
    <name evidence="2" type="ORF">VE01_02820</name>
</gene>
<evidence type="ECO:0000313" key="2">
    <source>
        <dbReference type="EMBL" id="OBT99501.1"/>
    </source>
</evidence>
<dbReference type="GeneID" id="28836206"/>
<evidence type="ECO:0000313" key="3">
    <source>
        <dbReference type="Proteomes" id="UP000091956"/>
    </source>
</evidence>
<sequence>MESSVKMPKTPLAESIRGHRRMTSRSDSTHAPSKTLGEQSSKCPKPQPSVAGSRAHLPFTTASFWNLRHGLRDSNALLAPFQTRDFSALRWESPLASELNCQQRFRMHVAARQPEASCDACHTAVDNEPPVALL</sequence>
<dbReference type="RefSeq" id="XP_018133234.1">
    <property type="nucleotide sequence ID" value="XM_018272324.1"/>
</dbReference>
<evidence type="ECO:0000256" key="1">
    <source>
        <dbReference type="SAM" id="MobiDB-lite"/>
    </source>
</evidence>
<reference evidence="3" key="2">
    <citation type="journal article" date="2018" name="Nat. Commun.">
        <title>Extreme sensitivity to ultraviolet light in the fungal pathogen causing white-nose syndrome of bats.</title>
        <authorList>
            <person name="Palmer J.M."/>
            <person name="Drees K.P."/>
            <person name="Foster J.T."/>
            <person name="Lindner D.L."/>
        </authorList>
    </citation>
    <scope>NUCLEOTIDE SEQUENCE [LARGE SCALE GENOMIC DNA]</scope>
    <source>
        <strain evidence="3">UAMH 10579</strain>
    </source>
</reference>
<feature type="compositionally biased region" description="Polar residues" evidence="1">
    <location>
        <begin position="25"/>
        <end position="42"/>
    </location>
</feature>
<feature type="region of interest" description="Disordered" evidence="1">
    <location>
        <begin position="1"/>
        <end position="54"/>
    </location>
</feature>
<dbReference type="Proteomes" id="UP000091956">
    <property type="component" value="Unassembled WGS sequence"/>
</dbReference>
<reference evidence="2 3" key="1">
    <citation type="submission" date="2016-03" db="EMBL/GenBank/DDBJ databases">
        <title>Comparative genomics of Pseudogymnoascus destructans, the fungus causing white-nose syndrome of bats.</title>
        <authorList>
            <person name="Palmer J.M."/>
            <person name="Drees K.P."/>
            <person name="Foster J.T."/>
            <person name="Lindner D.L."/>
        </authorList>
    </citation>
    <scope>NUCLEOTIDE SEQUENCE [LARGE SCALE GENOMIC DNA]</scope>
    <source>
        <strain evidence="2 3">UAMH 10579</strain>
    </source>
</reference>
<keyword evidence="3" id="KW-1185">Reference proteome</keyword>
<dbReference type="EMBL" id="KV460212">
    <property type="protein sequence ID" value="OBT99501.1"/>
    <property type="molecule type" value="Genomic_DNA"/>
</dbReference>
<name>A0A1B8GUJ7_9PEZI</name>
<protein>
    <submittedName>
        <fullName evidence="2">Uncharacterized protein</fullName>
    </submittedName>
</protein>
<proteinExistence type="predicted"/>
<accession>A0A1B8GUJ7</accession>
<organism evidence="2 3">
    <name type="scientific">Pseudogymnoascus verrucosus</name>
    <dbReference type="NCBI Taxonomy" id="342668"/>
    <lineage>
        <taxon>Eukaryota</taxon>
        <taxon>Fungi</taxon>
        <taxon>Dikarya</taxon>
        <taxon>Ascomycota</taxon>
        <taxon>Pezizomycotina</taxon>
        <taxon>Leotiomycetes</taxon>
        <taxon>Thelebolales</taxon>
        <taxon>Thelebolaceae</taxon>
        <taxon>Pseudogymnoascus</taxon>
    </lineage>
</organism>
<dbReference type="AlphaFoldDB" id="A0A1B8GUJ7"/>